<dbReference type="EMBL" id="JYDW01000010">
    <property type="protein sequence ID" value="KRZ62253.1"/>
    <property type="molecule type" value="Genomic_DNA"/>
</dbReference>
<comment type="caution">
    <text evidence="1">The sequence shown here is derived from an EMBL/GenBank/DDBJ whole genome shotgun (WGS) entry which is preliminary data.</text>
</comment>
<organism evidence="1 2">
    <name type="scientific">Trichinella nativa</name>
    <dbReference type="NCBI Taxonomy" id="6335"/>
    <lineage>
        <taxon>Eukaryota</taxon>
        <taxon>Metazoa</taxon>
        <taxon>Ecdysozoa</taxon>
        <taxon>Nematoda</taxon>
        <taxon>Enoplea</taxon>
        <taxon>Dorylaimia</taxon>
        <taxon>Trichinellida</taxon>
        <taxon>Trichinellidae</taxon>
        <taxon>Trichinella</taxon>
    </lineage>
</organism>
<protein>
    <submittedName>
        <fullName evidence="1">Uncharacterized protein</fullName>
    </submittedName>
</protein>
<evidence type="ECO:0000313" key="2">
    <source>
        <dbReference type="Proteomes" id="UP000054721"/>
    </source>
</evidence>
<gene>
    <name evidence="1" type="ORF">T02_14759</name>
</gene>
<keyword evidence="2" id="KW-1185">Reference proteome</keyword>
<reference evidence="1 2" key="1">
    <citation type="submission" date="2015-05" db="EMBL/GenBank/DDBJ databases">
        <title>Evolution of Trichinella species and genotypes.</title>
        <authorList>
            <person name="Korhonen P.K."/>
            <person name="Edoardo P."/>
            <person name="Giuseppe L.R."/>
            <person name="Gasser R.B."/>
        </authorList>
    </citation>
    <scope>NUCLEOTIDE SEQUENCE [LARGE SCALE GENOMIC DNA]</scope>
    <source>
        <strain evidence="1">ISS10</strain>
    </source>
</reference>
<dbReference type="AlphaFoldDB" id="A0A0V1LRW1"/>
<dbReference type="Proteomes" id="UP000054721">
    <property type="component" value="Unassembled WGS sequence"/>
</dbReference>
<sequence>MSFLSVNNCEAISCQVSEMGVALGEVGLQKRPYQMVIDEAVGEWMHCADADAQNCHVVRKENWKQANDGNNQKNN</sequence>
<name>A0A0V1LRW1_9BILA</name>
<accession>A0A0V1LRW1</accession>
<evidence type="ECO:0000313" key="1">
    <source>
        <dbReference type="EMBL" id="KRZ62253.1"/>
    </source>
</evidence>
<proteinExistence type="predicted"/>